<reference evidence="1 2" key="1">
    <citation type="submission" date="2022-06" db="EMBL/GenBank/DDBJ databases">
        <title>Genomic Encyclopedia of Archaeal and Bacterial Type Strains, Phase II (KMG-II): from individual species to whole genera.</title>
        <authorList>
            <person name="Goeker M."/>
        </authorList>
    </citation>
    <scope>NUCLEOTIDE SEQUENCE [LARGE SCALE GENOMIC DNA]</scope>
    <source>
        <strain evidence="1 2">DSM 44255</strain>
    </source>
</reference>
<accession>A0ABT1ILV2</accession>
<name>A0ABT1ILV2_9PSEU</name>
<dbReference type="EMBL" id="JAMTCO010000017">
    <property type="protein sequence ID" value="MCP2273640.1"/>
    <property type="molecule type" value="Genomic_DNA"/>
</dbReference>
<evidence type="ECO:0000313" key="1">
    <source>
        <dbReference type="EMBL" id="MCP2273640.1"/>
    </source>
</evidence>
<dbReference type="Proteomes" id="UP001205185">
    <property type="component" value="Unassembled WGS sequence"/>
</dbReference>
<gene>
    <name evidence="1" type="ORF">LV75_006170</name>
</gene>
<keyword evidence="2" id="KW-1185">Reference proteome</keyword>
<evidence type="ECO:0000313" key="2">
    <source>
        <dbReference type="Proteomes" id="UP001205185"/>
    </source>
</evidence>
<organism evidence="1 2">
    <name type="scientific">Actinokineospora diospyrosa</name>
    <dbReference type="NCBI Taxonomy" id="103728"/>
    <lineage>
        <taxon>Bacteria</taxon>
        <taxon>Bacillati</taxon>
        <taxon>Actinomycetota</taxon>
        <taxon>Actinomycetes</taxon>
        <taxon>Pseudonocardiales</taxon>
        <taxon>Pseudonocardiaceae</taxon>
        <taxon>Actinokineospora</taxon>
    </lineage>
</organism>
<sequence>MRKARWGGPVLCGAPTAPVAEPQSRGRKDWPCRVETLRVPSPHTKQVHPIEQLAPATPTAAGLGKWAGADLTGGGLAPTGPSVQLLGRWAGADLTAAGLAPTGPTVQLLGWQSRRGRGWADTGCSECPGLDRWVGADLTGGGMAPPGLECPGAGLAGQMRAGWVGTAGSECPGAGQVVGVGPGGGGVAPWLLSVQWLGLGGLAGGCPQRVLVSTGLDRWPRFCRDPTIGCVSGALAADDLVGRAGPRGFGCPVGDQPHPGSELLHLDERGVAFGLSTVGLSPSGA</sequence>
<protein>
    <submittedName>
        <fullName evidence="1">Uncharacterized protein</fullName>
    </submittedName>
</protein>
<proteinExistence type="predicted"/>
<comment type="caution">
    <text evidence="1">The sequence shown here is derived from an EMBL/GenBank/DDBJ whole genome shotgun (WGS) entry which is preliminary data.</text>
</comment>